<organism evidence="1 2">
    <name type="scientific">Artomyces pyxidatus</name>
    <dbReference type="NCBI Taxonomy" id="48021"/>
    <lineage>
        <taxon>Eukaryota</taxon>
        <taxon>Fungi</taxon>
        <taxon>Dikarya</taxon>
        <taxon>Basidiomycota</taxon>
        <taxon>Agaricomycotina</taxon>
        <taxon>Agaricomycetes</taxon>
        <taxon>Russulales</taxon>
        <taxon>Auriscalpiaceae</taxon>
        <taxon>Artomyces</taxon>
    </lineage>
</organism>
<reference evidence="1" key="2">
    <citation type="journal article" date="2022" name="New Phytol.">
        <title>Evolutionary transition to the ectomycorrhizal habit in the genomes of a hyperdiverse lineage of mushroom-forming fungi.</title>
        <authorList>
            <person name="Looney B."/>
            <person name="Miyauchi S."/>
            <person name="Morin E."/>
            <person name="Drula E."/>
            <person name="Courty P.E."/>
            <person name="Kohler A."/>
            <person name="Kuo A."/>
            <person name="LaButti K."/>
            <person name="Pangilinan J."/>
            <person name="Lipzen A."/>
            <person name="Riley R."/>
            <person name="Andreopoulos W."/>
            <person name="He G."/>
            <person name="Johnson J."/>
            <person name="Nolan M."/>
            <person name="Tritt A."/>
            <person name="Barry K.W."/>
            <person name="Grigoriev I.V."/>
            <person name="Nagy L.G."/>
            <person name="Hibbett D."/>
            <person name="Henrissat B."/>
            <person name="Matheny P.B."/>
            <person name="Labbe J."/>
            <person name="Martin F.M."/>
        </authorList>
    </citation>
    <scope>NUCLEOTIDE SEQUENCE</scope>
    <source>
        <strain evidence="1">HHB10654</strain>
    </source>
</reference>
<accession>A0ACB8SJV7</accession>
<keyword evidence="2" id="KW-1185">Reference proteome</keyword>
<name>A0ACB8SJV7_9AGAM</name>
<sequence>MSLTHIVDSDDKMLARIIKPSRIGKEALENAPGKHYIRNSPFSWTTLPVSGLSHLDIRLERGASSFPGITELSFDQFFDFLDAASILEQIRLEHCFPSSLLKPPASSSRLIQLPRLAKVTLKGEVSSLAFLSVYNNRELLPNGIHFQAWTDPDADTGRDSDVLTADGSPLNTSDFTLNLEWDGAVPSDMLPMIKAVCHGLPLEHLQKLDLELEIAEWSARQWIDTFARYPRVNFLAITGKDATVSLSEALLQNVRGAGTSQRAENLLFPVLRSLALMTASFGRLWPDRPRFYEIFCACLRNRRSYGAELHMLEIQDSDIQRAWLPHFKRVVRRVVWDGDQGDVSYESDDYSGGYW</sequence>
<dbReference type="EMBL" id="MU277263">
    <property type="protein sequence ID" value="KAI0056507.1"/>
    <property type="molecule type" value="Genomic_DNA"/>
</dbReference>
<comment type="caution">
    <text evidence="1">The sequence shown here is derived from an EMBL/GenBank/DDBJ whole genome shotgun (WGS) entry which is preliminary data.</text>
</comment>
<reference evidence="1" key="1">
    <citation type="submission" date="2021-03" db="EMBL/GenBank/DDBJ databases">
        <authorList>
            <consortium name="DOE Joint Genome Institute"/>
            <person name="Ahrendt S."/>
            <person name="Looney B.P."/>
            <person name="Miyauchi S."/>
            <person name="Morin E."/>
            <person name="Drula E."/>
            <person name="Courty P.E."/>
            <person name="Chicoki N."/>
            <person name="Fauchery L."/>
            <person name="Kohler A."/>
            <person name="Kuo A."/>
            <person name="Labutti K."/>
            <person name="Pangilinan J."/>
            <person name="Lipzen A."/>
            <person name="Riley R."/>
            <person name="Andreopoulos W."/>
            <person name="He G."/>
            <person name="Johnson J."/>
            <person name="Barry K.W."/>
            <person name="Grigoriev I.V."/>
            <person name="Nagy L."/>
            <person name="Hibbett D."/>
            <person name="Henrissat B."/>
            <person name="Matheny P.B."/>
            <person name="Labbe J."/>
            <person name="Martin F."/>
        </authorList>
    </citation>
    <scope>NUCLEOTIDE SEQUENCE</scope>
    <source>
        <strain evidence="1">HHB10654</strain>
    </source>
</reference>
<protein>
    <submittedName>
        <fullName evidence="1">Uncharacterized protein</fullName>
    </submittedName>
</protein>
<evidence type="ECO:0000313" key="2">
    <source>
        <dbReference type="Proteomes" id="UP000814140"/>
    </source>
</evidence>
<proteinExistence type="predicted"/>
<gene>
    <name evidence="1" type="ORF">BV25DRAFT_1920946</name>
</gene>
<evidence type="ECO:0000313" key="1">
    <source>
        <dbReference type="EMBL" id="KAI0056507.1"/>
    </source>
</evidence>
<dbReference type="Proteomes" id="UP000814140">
    <property type="component" value="Unassembled WGS sequence"/>
</dbReference>